<evidence type="ECO:0000313" key="2">
    <source>
        <dbReference type="EMBL" id="PSK94514.1"/>
    </source>
</evidence>
<dbReference type="SUPFAM" id="SSF54593">
    <property type="entry name" value="Glyoxalase/Bleomycin resistance protein/Dihydroxybiphenyl dioxygenase"/>
    <property type="match status" value="1"/>
</dbReference>
<dbReference type="InterPro" id="IPR029068">
    <property type="entry name" value="Glyas_Bleomycin-R_OHBP_Dase"/>
</dbReference>
<protein>
    <recommendedName>
        <fullName evidence="1">VOC domain-containing protein</fullName>
    </recommendedName>
</protein>
<dbReference type="CDD" id="cd07247">
    <property type="entry name" value="SgaA_N_like"/>
    <property type="match status" value="1"/>
</dbReference>
<sequence length="114" mass="12510">MQQTAINYIEFACKDIPAIKAFYSKAFGWVFTDYGPDYAAFNDGKTEGGFYHAGAGWTPAGNPLVVLYSADLEAMQQQVRDAGGTITQEIFAFPGGRRFHFADPDGNILAVWSE</sequence>
<dbReference type="Pfam" id="PF00903">
    <property type="entry name" value="Glyoxalase"/>
    <property type="match status" value="1"/>
</dbReference>
<name>A0A2P8DBC8_9BACT</name>
<gene>
    <name evidence="2" type="ORF">B0I18_101670</name>
</gene>
<dbReference type="AlphaFoldDB" id="A0A2P8DBC8"/>
<evidence type="ECO:0000259" key="1">
    <source>
        <dbReference type="PROSITE" id="PS51819"/>
    </source>
</evidence>
<organism evidence="2 3">
    <name type="scientific">Taibaiella chishuiensis</name>
    <dbReference type="NCBI Taxonomy" id="1434707"/>
    <lineage>
        <taxon>Bacteria</taxon>
        <taxon>Pseudomonadati</taxon>
        <taxon>Bacteroidota</taxon>
        <taxon>Chitinophagia</taxon>
        <taxon>Chitinophagales</taxon>
        <taxon>Chitinophagaceae</taxon>
        <taxon>Taibaiella</taxon>
    </lineage>
</organism>
<reference evidence="2 3" key="1">
    <citation type="submission" date="2018-03" db="EMBL/GenBank/DDBJ databases">
        <title>Genomic Encyclopedia of Type Strains, Phase III (KMG-III): the genomes of soil and plant-associated and newly described type strains.</title>
        <authorList>
            <person name="Whitman W."/>
        </authorList>
    </citation>
    <scope>NUCLEOTIDE SEQUENCE [LARGE SCALE GENOMIC DNA]</scope>
    <source>
        <strain evidence="2 3">CGMCC 1.12700</strain>
    </source>
</reference>
<accession>A0A2P8DBC8</accession>
<comment type="caution">
    <text evidence="2">The sequence shown here is derived from an EMBL/GenBank/DDBJ whole genome shotgun (WGS) entry which is preliminary data.</text>
</comment>
<dbReference type="Gene3D" id="3.10.180.10">
    <property type="entry name" value="2,3-Dihydroxybiphenyl 1,2-Dioxygenase, domain 1"/>
    <property type="match status" value="1"/>
</dbReference>
<dbReference type="InterPro" id="IPR004360">
    <property type="entry name" value="Glyas_Fos-R_dOase_dom"/>
</dbReference>
<dbReference type="RefSeq" id="WP_106521215.1">
    <property type="nucleotide sequence ID" value="NZ_PYGD01000001.1"/>
</dbReference>
<dbReference type="OrthoDB" id="9804235at2"/>
<dbReference type="InterPro" id="IPR037523">
    <property type="entry name" value="VOC_core"/>
</dbReference>
<dbReference type="PROSITE" id="PS51819">
    <property type="entry name" value="VOC"/>
    <property type="match status" value="1"/>
</dbReference>
<dbReference type="EMBL" id="PYGD01000001">
    <property type="protein sequence ID" value="PSK94514.1"/>
    <property type="molecule type" value="Genomic_DNA"/>
</dbReference>
<evidence type="ECO:0000313" key="3">
    <source>
        <dbReference type="Proteomes" id="UP000240572"/>
    </source>
</evidence>
<dbReference type="Proteomes" id="UP000240572">
    <property type="component" value="Unassembled WGS sequence"/>
</dbReference>
<proteinExistence type="predicted"/>
<dbReference type="PANTHER" id="PTHR33993">
    <property type="entry name" value="GLYOXALASE-RELATED"/>
    <property type="match status" value="1"/>
</dbReference>
<feature type="domain" description="VOC" evidence="1">
    <location>
        <begin position="5"/>
        <end position="114"/>
    </location>
</feature>
<dbReference type="InterPro" id="IPR052164">
    <property type="entry name" value="Anthracycline_SecMetBiosynth"/>
</dbReference>
<keyword evidence="3" id="KW-1185">Reference proteome</keyword>
<dbReference type="PANTHER" id="PTHR33993:SF1">
    <property type="entry name" value="GLYOXALASE FAMILY PROTEIN"/>
    <property type="match status" value="1"/>
</dbReference>